<sequence length="197" mass="23444">MQFGKHKERSNRERILLQFITLRWEKEVRGAPFSTARNDMEKAFRLPDMLFSYDTSYGLPYHRMLILQNKNGFEKIQDKSVILKPTVNNFKLGCVLIDNKEPESENSEYDVTFTYSPECGKPIRYDKRYQPLTERAFGLTSNEYGRVVYNGRHIYQDTGEWYYELNILNMLLTEQKDPNVLIDQEPLNVYNQIEILY</sequence>
<protein>
    <submittedName>
        <fullName evidence="1">Uncharacterized protein</fullName>
    </submittedName>
</protein>
<dbReference type="STRING" id="582692.SAMN05720606_109177"/>
<accession>A0A1G5IV87</accession>
<dbReference type="EMBL" id="FMVM01000009">
    <property type="protein sequence ID" value="SCY79621.1"/>
    <property type="molecule type" value="Genomic_DNA"/>
</dbReference>
<dbReference type="RefSeq" id="WP_090920950.1">
    <property type="nucleotide sequence ID" value="NZ_FMVM01000009.1"/>
</dbReference>
<proteinExistence type="predicted"/>
<dbReference type="Proteomes" id="UP000198538">
    <property type="component" value="Unassembled WGS sequence"/>
</dbReference>
<organism evidence="1 2">
    <name type="scientific">Paenibacillus polysaccharolyticus</name>
    <dbReference type="NCBI Taxonomy" id="582692"/>
    <lineage>
        <taxon>Bacteria</taxon>
        <taxon>Bacillati</taxon>
        <taxon>Bacillota</taxon>
        <taxon>Bacilli</taxon>
        <taxon>Bacillales</taxon>
        <taxon>Paenibacillaceae</taxon>
        <taxon>Paenibacillus</taxon>
    </lineage>
</organism>
<reference evidence="2" key="1">
    <citation type="submission" date="2016-10" db="EMBL/GenBank/DDBJ databases">
        <authorList>
            <person name="Varghese N."/>
            <person name="Submissions S."/>
        </authorList>
    </citation>
    <scope>NUCLEOTIDE SEQUENCE [LARGE SCALE GENOMIC DNA]</scope>
    <source>
        <strain evidence="2">BL9</strain>
    </source>
</reference>
<name>A0A1G5IV87_9BACL</name>
<keyword evidence="2" id="KW-1185">Reference proteome</keyword>
<evidence type="ECO:0000313" key="2">
    <source>
        <dbReference type="Proteomes" id="UP000198538"/>
    </source>
</evidence>
<gene>
    <name evidence="1" type="ORF">SAMN05720606_109177</name>
</gene>
<dbReference type="AlphaFoldDB" id="A0A1G5IV87"/>
<evidence type="ECO:0000313" key="1">
    <source>
        <dbReference type="EMBL" id="SCY79621.1"/>
    </source>
</evidence>